<accession>A0ABW5WMX2</accession>
<evidence type="ECO:0000313" key="4">
    <source>
        <dbReference type="EMBL" id="MFD2824098.1"/>
    </source>
</evidence>
<dbReference type="GO" id="GO:0016491">
    <property type="term" value="F:oxidoreductase activity"/>
    <property type="evidence" value="ECO:0007669"/>
    <property type="project" value="UniProtKB-KW"/>
</dbReference>
<dbReference type="Proteomes" id="UP001597533">
    <property type="component" value="Unassembled WGS sequence"/>
</dbReference>
<organism evidence="4 5">
    <name type="scientific">Lacinutrix iliipiscaria</name>
    <dbReference type="NCBI Taxonomy" id="1230532"/>
    <lineage>
        <taxon>Bacteria</taxon>
        <taxon>Pseudomonadati</taxon>
        <taxon>Bacteroidota</taxon>
        <taxon>Flavobacteriia</taxon>
        <taxon>Flavobacteriales</taxon>
        <taxon>Flavobacteriaceae</taxon>
        <taxon>Lacinutrix</taxon>
    </lineage>
</organism>
<dbReference type="PANTHER" id="PTHR43086">
    <property type="entry name" value="VERY-LONG-CHAIN 3-OXOOACYL-COA REDUCTASE"/>
    <property type="match status" value="1"/>
</dbReference>
<dbReference type="PIRSF" id="PIRSF000126">
    <property type="entry name" value="11-beta-HSD1"/>
    <property type="match status" value="1"/>
</dbReference>
<dbReference type="PANTHER" id="PTHR43086:SF3">
    <property type="entry name" value="NADP-DEPENDENT 3-HYDROXY ACID DEHYDROGENASE YDFG"/>
    <property type="match status" value="1"/>
</dbReference>
<dbReference type="PRINTS" id="PR00081">
    <property type="entry name" value="GDHRDH"/>
</dbReference>
<dbReference type="CDD" id="cd05233">
    <property type="entry name" value="SDR_c"/>
    <property type="match status" value="1"/>
</dbReference>
<dbReference type="InterPro" id="IPR036291">
    <property type="entry name" value="NAD(P)-bd_dom_sf"/>
</dbReference>
<keyword evidence="2 4" id="KW-0560">Oxidoreductase</keyword>
<comment type="caution">
    <text evidence="4">The sequence shown here is derived from an EMBL/GenBank/DDBJ whole genome shotgun (WGS) entry which is preliminary data.</text>
</comment>
<dbReference type="Gene3D" id="3.40.50.720">
    <property type="entry name" value="NAD(P)-binding Rossmann-like Domain"/>
    <property type="match status" value="1"/>
</dbReference>
<gene>
    <name evidence="4" type="ORF">ACFS5M_10475</name>
</gene>
<keyword evidence="5" id="KW-1185">Reference proteome</keyword>
<evidence type="ECO:0000256" key="2">
    <source>
        <dbReference type="ARBA" id="ARBA00023002"/>
    </source>
</evidence>
<dbReference type="RefSeq" id="WP_379898794.1">
    <property type="nucleotide sequence ID" value="NZ_JBHUOV010000007.1"/>
</dbReference>
<sequence>MENKNFSSTSQGIMTKTALVTGAASGLGFEMALLLAKDGYKLILVDINAENLAKVKSELEGDFKVEVITLAKDLSLPNIAQNIIDDLGNPQIDVLINNAGFGLFGNFAETNWERESAMLHVHIMTTTHLTKLVLKGMIQRGSGQILNMSSLAAFQPGPLMSIYYASKGYMLSFSEAIACELKGTGVTVTALCPGPTKTAFQETVSEDTKENKITFNMASAKEVAAYGYKAMLKGKPVAIPGGFNKFLATLPRVMPRNLAASIVKKIQEKNRED</sequence>
<reference evidence="5" key="1">
    <citation type="journal article" date="2019" name="Int. J. Syst. Evol. Microbiol.">
        <title>The Global Catalogue of Microorganisms (GCM) 10K type strain sequencing project: providing services to taxonomists for standard genome sequencing and annotation.</title>
        <authorList>
            <consortium name="The Broad Institute Genomics Platform"/>
            <consortium name="The Broad Institute Genome Sequencing Center for Infectious Disease"/>
            <person name="Wu L."/>
            <person name="Ma J."/>
        </authorList>
    </citation>
    <scope>NUCLEOTIDE SEQUENCE [LARGE SCALE GENOMIC DNA]</scope>
    <source>
        <strain evidence="5">KCTC 32141</strain>
    </source>
</reference>
<dbReference type="EMBL" id="JBHUOV010000007">
    <property type="protein sequence ID" value="MFD2824098.1"/>
    <property type="molecule type" value="Genomic_DNA"/>
</dbReference>
<dbReference type="PRINTS" id="PR00080">
    <property type="entry name" value="SDRFAMILY"/>
</dbReference>
<dbReference type="InterPro" id="IPR002347">
    <property type="entry name" value="SDR_fam"/>
</dbReference>
<dbReference type="SUPFAM" id="SSF51735">
    <property type="entry name" value="NAD(P)-binding Rossmann-fold domains"/>
    <property type="match status" value="1"/>
</dbReference>
<evidence type="ECO:0000256" key="3">
    <source>
        <dbReference type="RuleBase" id="RU000363"/>
    </source>
</evidence>
<name>A0ABW5WMX2_9FLAO</name>
<dbReference type="EC" id="1.-.-.-" evidence="4"/>
<evidence type="ECO:0000256" key="1">
    <source>
        <dbReference type="ARBA" id="ARBA00006484"/>
    </source>
</evidence>
<evidence type="ECO:0000313" key="5">
    <source>
        <dbReference type="Proteomes" id="UP001597533"/>
    </source>
</evidence>
<protein>
    <submittedName>
        <fullName evidence="4">SDR family NAD(P)-dependent oxidoreductase</fullName>
        <ecNumber evidence="4">1.-.-.-</ecNumber>
    </submittedName>
</protein>
<comment type="similarity">
    <text evidence="1 3">Belongs to the short-chain dehydrogenases/reductases (SDR) family.</text>
</comment>
<proteinExistence type="inferred from homology"/>
<dbReference type="Pfam" id="PF00106">
    <property type="entry name" value="adh_short"/>
    <property type="match status" value="1"/>
</dbReference>